<dbReference type="InterPro" id="IPR050921">
    <property type="entry name" value="T4SS_GSP_E_ATPase"/>
</dbReference>
<dbReference type="Proteomes" id="UP000190962">
    <property type="component" value="Unassembled WGS sequence"/>
</dbReference>
<reference evidence="5 7" key="2">
    <citation type="submission" date="2016-11" db="EMBL/GenBank/DDBJ databases">
        <title>Mixed transmission modes and dynamic genome evolution in an obligate animal-bacterial symbiosis.</title>
        <authorList>
            <person name="Russell S.L."/>
            <person name="Corbett-Detig R.B."/>
            <person name="Cavanaugh C.M."/>
        </authorList>
    </citation>
    <scope>NUCLEOTIDE SEQUENCE [LARGE SCALE GENOMIC DNA]</scope>
    <source>
        <strain evidence="5">MA-KB16</strain>
    </source>
</reference>
<dbReference type="Pfam" id="PF00437">
    <property type="entry name" value="T2SSE"/>
    <property type="match status" value="1"/>
</dbReference>
<dbReference type="OrthoDB" id="9804785at2"/>
<dbReference type="InterPro" id="IPR027417">
    <property type="entry name" value="P-loop_NTPase"/>
</dbReference>
<dbReference type="Gene3D" id="3.30.450.90">
    <property type="match status" value="1"/>
</dbReference>
<feature type="domain" description="Bacterial type II secretion system protein E" evidence="3">
    <location>
        <begin position="79"/>
        <end position="273"/>
    </location>
</feature>
<comment type="caution">
    <text evidence="4">The sequence shown here is derived from an EMBL/GenBank/DDBJ whole genome shotgun (WGS) entry which is preliminary data.</text>
</comment>
<dbReference type="GO" id="GO:0016887">
    <property type="term" value="F:ATP hydrolysis activity"/>
    <property type="evidence" value="ECO:0007669"/>
    <property type="project" value="InterPro"/>
</dbReference>
<evidence type="ECO:0000313" key="5">
    <source>
        <dbReference type="EMBL" id="OOY35371.1"/>
    </source>
</evidence>
<dbReference type="CDD" id="cd01131">
    <property type="entry name" value="PilT"/>
    <property type="match status" value="1"/>
</dbReference>
<dbReference type="Proteomes" id="UP000030856">
    <property type="component" value="Unassembled WGS sequence"/>
</dbReference>
<dbReference type="RefSeq" id="WP_043115202.1">
    <property type="nucleotide sequence ID" value="NZ_JRAA01000001.1"/>
</dbReference>
<evidence type="ECO:0000256" key="2">
    <source>
        <dbReference type="SAM" id="MobiDB-lite"/>
    </source>
</evidence>
<keyword evidence="6" id="KW-1185">Reference proteome</keyword>
<dbReference type="EMBL" id="JRAA01000001">
    <property type="protein sequence ID" value="KHF25539.1"/>
    <property type="molecule type" value="Genomic_DNA"/>
</dbReference>
<dbReference type="eggNOG" id="COG5008">
    <property type="taxonomic scope" value="Bacteria"/>
</dbReference>
<dbReference type="NCBIfam" id="TIGR01420">
    <property type="entry name" value="pilT_fam"/>
    <property type="match status" value="1"/>
</dbReference>
<feature type="region of interest" description="Disordered" evidence="2">
    <location>
        <begin position="358"/>
        <end position="385"/>
    </location>
</feature>
<gene>
    <name evidence="4" type="primary">pitT2</name>
    <name evidence="5" type="ORF">BOV88_05400</name>
    <name evidence="4" type="ORF">JV46_21550</name>
</gene>
<dbReference type="GO" id="GO:0005524">
    <property type="term" value="F:ATP binding"/>
    <property type="evidence" value="ECO:0007669"/>
    <property type="project" value="InterPro"/>
</dbReference>
<dbReference type="EMBL" id="MPNX01000005">
    <property type="protein sequence ID" value="OOY35371.1"/>
    <property type="molecule type" value="Genomic_DNA"/>
</dbReference>
<dbReference type="STRING" id="2340.JV46_21550"/>
<dbReference type="PANTHER" id="PTHR30486">
    <property type="entry name" value="TWITCHING MOTILITY PROTEIN PILT"/>
    <property type="match status" value="1"/>
</dbReference>
<organism evidence="4 6">
    <name type="scientific">Solemya velum gill symbiont</name>
    <dbReference type="NCBI Taxonomy" id="2340"/>
    <lineage>
        <taxon>Bacteria</taxon>
        <taxon>Pseudomonadati</taxon>
        <taxon>Pseudomonadota</taxon>
        <taxon>Gammaproteobacteria</taxon>
        <taxon>sulfur-oxidizing symbionts</taxon>
    </lineage>
</organism>
<evidence type="ECO:0000256" key="1">
    <source>
        <dbReference type="ARBA" id="ARBA00006611"/>
    </source>
</evidence>
<dbReference type="InterPro" id="IPR001482">
    <property type="entry name" value="T2SS/T4SS_dom"/>
</dbReference>
<protein>
    <submittedName>
        <fullName evidence="4">Pilus retraction protein PilT2</fullName>
    </submittedName>
    <submittedName>
        <fullName evidence="5">Type IV pili twitching motility protein PilT</fullName>
    </submittedName>
</protein>
<sequence length="385" mass="43381">MDITPLLELAVKRQASDVFIAVGRPPSLKINDNIEPVGQKEITISQSEAIVSNILPDYLKDRFFTEREANFAHFVEGVGRFRVSAFFQMDMVSIVFRYIQADIPRFEELELPDTLKEISMIQRGLVLCVGATGTGKSTTLAAMVGYRNHNTHGHILTVEDPVEYIHTHDGCIVNQREVGVDTESFEIGLKNSLRQAPDVILIGEIRSREVMQHAITFAETGHLCIATLHANNANQALDRIINFFPEERRNQLLLDLSFNLHAIIGQQLIPRIDGGERMAVCVELLLRTPYMMDLIRNGEIHDVKDLMKRSEEQGMVTFDKSLVNLYQKGTISYEDALRFADSSNEVRLMIKLSAEASGNPLESGADEQFQLEKSDDDEEDEGFLK</sequence>
<dbReference type="InterPro" id="IPR006321">
    <property type="entry name" value="PilT/PilU"/>
</dbReference>
<dbReference type="PANTHER" id="PTHR30486:SF12">
    <property type="entry name" value="TYPE IV PILUS ATPASE PILU"/>
    <property type="match status" value="1"/>
</dbReference>
<evidence type="ECO:0000313" key="4">
    <source>
        <dbReference type="EMBL" id="KHF25539.1"/>
    </source>
</evidence>
<evidence type="ECO:0000313" key="7">
    <source>
        <dbReference type="Proteomes" id="UP000190962"/>
    </source>
</evidence>
<proteinExistence type="inferred from homology"/>
<dbReference type="Gene3D" id="3.40.50.300">
    <property type="entry name" value="P-loop containing nucleotide triphosphate hydrolases"/>
    <property type="match status" value="1"/>
</dbReference>
<comment type="similarity">
    <text evidence="1">Belongs to the GSP E family.</text>
</comment>
<feature type="compositionally biased region" description="Acidic residues" evidence="2">
    <location>
        <begin position="374"/>
        <end position="385"/>
    </location>
</feature>
<dbReference type="SUPFAM" id="SSF52540">
    <property type="entry name" value="P-loop containing nucleoside triphosphate hydrolases"/>
    <property type="match status" value="1"/>
</dbReference>
<dbReference type="PATRIC" id="fig|2340.3.peg.61"/>
<reference evidence="4 6" key="1">
    <citation type="journal article" date="2014" name="BMC Genomics">
        <title>The genome of the intracellular bacterium of the coastal bivalve, Solemya velum: a blueprint for thriving in and out of symbiosis.</title>
        <authorList>
            <person name="Dmytrenko O."/>
            <person name="Russell S.L."/>
            <person name="Loo W.T."/>
            <person name="Fontanez K.M."/>
            <person name="Liao L."/>
            <person name="Roeselers G."/>
            <person name="Sharma R."/>
            <person name="Stewart F.J."/>
            <person name="Newton I.L."/>
            <person name="Woyke T."/>
            <person name="Wu D."/>
            <person name="Lang J.M."/>
            <person name="Eisen J.A."/>
            <person name="Cavanaugh C.M."/>
        </authorList>
    </citation>
    <scope>NUCLEOTIDE SEQUENCE [LARGE SCALE GENOMIC DNA]</scope>
    <source>
        <strain evidence="4 6">WH</strain>
    </source>
</reference>
<dbReference type="AlphaFoldDB" id="A0A0B0HCD4"/>
<name>A0A0B0HCD4_SOVGS</name>
<evidence type="ECO:0000259" key="3">
    <source>
        <dbReference type="Pfam" id="PF00437"/>
    </source>
</evidence>
<accession>A0A0B0HCD4</accession>
<evidence type="ECO:0000313" key="6">
    <source>
        <dbReference type="Proteomes" id="UP000030856"/>
    </source>
</evidence>